<protein>
    <submittedName>
        <fullName evidence="2">Uncharacterized protein</fullName>
    </submittedName>
</protein>
<evidence type="ECO:0000313" key="3">
    <source>
        <dbReference type="Proteomes" id="UP000239471"/>
    </source>
</evidence>
<organism evidence="2 3">
    <name type="scientific">Clostridium vincentii</name>
    <dbReference type="NCBI Taxonomy" id="52704"/>
    <lineage>
        <taxon>Bacteria</taxon>
        <taxon>Bacillati</taxon>
        <taxon>Bacillota</taxon>
        <taxon>Clostridia</taxon>
        <taxon>Eubacteriales</taxon>
        <taxon>Clostridiaceae</taxon>
        <taxon>Clostridium</taxon>
    </lineage>
</organism>
<accession>A0A2T0BCW4</accession>
<comment type="caution">
    <text evidence="2">The sequence shown here is derived from an EMBL/GenBank/DDBJ whole genome shotgun (WGS) entry which is preliminary data.</text>
</comment>
<proteinExistence type="predicted"/>
<keyword evidence="1" id="KW-0472">Membrane</keyword>
<evidence type="ECO:0000256" key="1">
    <source>
        <dbReference type="SAM" id="Phobius"/>
    </source>
</evidence>
<name>A0A2T0BCW4_9CLOT</name>
<keyword evidence="3" id="KW-1185">Reference proteome</keyword>
<keyword evidence="1" id="KW-0812">Transmembrane</keyword>
<dbReference type="EMBL" id="PVXQ01000025">
    <property type="protein sequence ID" value="PRR81685.1"/>
    <property type="molecule type" value="Genomic_DNA"/>
</dbReference>
<dbReference type="Proteomes" id="UP000239471">
    <property type="component" value="Unassembled WGS sequence"/>
</dbReference>
<dbReference type="AlphaFoldDB" id="A0A2T0BCW4"/>
<evidence type="ECO:0000313" key="2">
    <source>
        <dbReference type="EMBL" id="PRR81685.1"/>
    </source>
</evidence>
<feature type="transmembrane region" description="Helical" evidence="1">
    <location>
        <begin position="31"/>
        <end position="48"/>
    </location>
</feature>
<gene>
    <name evidence="2" type="ORF">CLVI_22940</name>
</gene>
<reference evidence="2 3" key="1">
    <citation type="submission" date="2018-03" db="EMBL/GenBank/DDBJ databases">
        <title>Genome sequence of Clostridium vincentii DSM 10228.</title>
        <authorList>
            <person name="Poehlein A."/>
            <person name="Daniel R."/>
        </authorList>
    </citation>
    <scope>NUCLEOTIDE SEQUENCE [LARGE SCALE GENOMIC DNA]</scope>
    <source>
        <strain evidence="2 3">DSM 10228</strain>
    </source>
</reference>
<sequence length="75" mass="9254">MKPKLVRPLKNYMFFNQNYGRYKKWVCRDRIKSVYPFSILLVLLFAFNERQTSLSLHEYLSFCFLKLFFTRLVMD</sequence>
<keyword evidence="1" id="KW-1133">Transmembrane helix</keyword>